<reference evidence="2" key="1">
    <citation type="journal article" date="2019" name="Gigascience">
        <title>High-coverage genomes to elucidate the evolution of penguins.</title>
        <authorList>
            <person name="Pan H."/>
            <person name="Cole T.L."/>
            <person name="Bi X."/>
            <person name="Fang M."/>
            <person name="Zhou C."/>
            <person name="Yang Z."/>
            <person name="Ksepka D.T."/>
            <person name="Hart T."/>
            <person name="Bouzat J.L."/>
            <person name="Argilla L.S."/>
            <person name="Bertelsen M.F."/>
            <person name="Boersma P.D."/>
            <person name="Bost C.A."/>
            <person name="Cherel Y."/>
            <person name="Dann P."/>
            <person name="Fiddaman S.R."/>
            <person name="Howard P."/>
            <person name="Labuschagne K."/>
            <person name="Mattern T."/>
            <person name="Miller G."/>
            <person name="Parker P."/>
            <person name="Phillips R.A."/>
            <person name="Quillfeldt P."/>
            <person name="Ryan P.G."/>
            <person name="Taylor H."/>
            <person name="Thompson D.R."/>
            <person name="Young M.J."/>
            <person name="Ellegaard M.R."/>
            <person name="Gilbert M.T.P."/>
            <person name="Sinding M.S."/>
            <person name="Pacheco G."/>
            <person name="Shepherd L.D."/>
            <person name="Tennyson A.J.D."/>
            <person name="Grosser S."/>
            <person name="Kay E."/>
            <person name="Nupen L.J."/>
            <person name="Ellenberg U."/>
            <person name="Houston D.M."/>
            <person name="Reeve A.H."/>
            <person name="Johnson K."/>
            <person name="Masello J.F."/>
            <person name="Stracke T."/>
            <person name="McKinlay B."/>
            <person name="Borboroglu P.G."/>
            <person name="Zhang D.X."/>
            <person name="Zhang G."/>
        </authorList>
    </citation>
    <scope>NUCLEOTIDE SEQUENCE</scope>
    <source>
        <strain evidence="2">Gonzo</strain>
    </source>
</reference>
<evidence type="ECO:0000259" key="1">
    <source>
        <dbReference type="Pfam" id="PF00692"/>
    </source>
</evidence>
<dbReference type="AlphaFoldDB" id="A0A8J4K9Y7"/>
<dbReference type="SUPFAM" id="SSF51283">
    <property type="entry name" value="dUTPase-like"/>
    <property type="match status" value="1"/>
</dbReference>
<dbReference type="InterPro" id="IPR036157">
    <property type="entry name" value="dUTPase-like_sf"/>
</dbReference>
<evidence type="ECO:0000313" key="3">
    <source>
        <dbReference type="Proteomes" id="UP000782854"/>
    </source>
</evidence>
<feature type="non-terminal residue" evidence="2">
    <location>
        <position position="1"/>
    </location>
</feature>
<accession>A0A8J4K9Y7</accession>
<organism evidence="2 3">
    <name type="scientific">Eudyptula minor</name>
    <name type="common">Little blue penguin</name>
    <name type="synonym">Aptenodytes minor</name>
    <dbReference type="NCBI Taxonomy" id="37083"/>
    <lineage>
        <taxon>Eukaryota</taxon>
        <taxon>Metazoa</taxon>
        <taxon>Chordata</taxon>
        <taxon>Craniata</taxon>
        <taxon>Vertebrata</taxon>
        <taxon>Euteleostomi</taxon>
        <taxon>Archelosauria</taxon>
        <taxon>Archosauria</taxon>
        <taxon>Dinosauria</taxon>
        <taxon>Saurischia</taxon>
        <taxon>Theropoda</taxon>
        <taxon>Coelurosauria</taxon>
        <taxon>Aves</taxon>
        <taxon>Neognathae</taxon>
        <taxon>Neoaves</taxon>
        <taxon>Aequornithes</taxon>
        <taxon>Sphenisciformes</taxon>
        <taxon>Spheniscidae</taxon>
        <taxon>Eudyptula</taxon>
    </lineage>
</organism>
<gene>
    <name evidence="2" type="ORF">FQV19_0014704</name>
</gene>
<proteinExistence type="predicted"/>
<sequence>QGLFVLPGVIDSDYTGQVQALLWTPSPPVFIPAGSRIAQLVPFMSMVCNRDSV</sequence>
<dbReference type="OrthoDB" id="9900537at2759"/>
<protein>
    <recommendedName>
        <fullName evidence="1">dUTPase-like domain-containing protein</fullName>
    </recommendedName>
</protein>
<dbReference type="InterPro" id="IPR029054">
    <property type="entry name" value="dUTPase-like"/>
</dbReference>
<comment type="caution">
    <text evidence="2">The sequence shown here is derived from an EMBL/GenBank/DDBJ whole genome shotgun (WGS) entry which is preliminary data.</text>
</comment>
<name>A0A8J4K9Y7_EUDMI</name>
<dbReference type="Proteomes" id="UP000782854">
    <property type="component" value="Unassembled WGS sequence"/>
</dbReference>
<evidence type="ECO:0000313" key="2">
    <source>
        <dbReference type="EMBL" id="KAF1554379.1"/>
    </source>
</evidence>
<dbReference type="Gene3D" id="2.70.40.10">
    <property type="match status" value="1"/>
</dbReference>
<feature type="non-terminal residue" evidence="2">
    <location>
        <position position="53"/>
    </location>
</feature>
<keyword evidence="3" id="KW-1185">Reference proteome</keyword>
<dbReference type="EMBL" id="VULC01002441">
    <property type="protein sequence ID" value="KAF1554379.1"/>
    <property type="molecule type" value="Genomic_DNA"/>
</dbReference>
<dbReference type="Pfam" id="PF00692">
    <property type="entry name" value="dUTPase"/>
    <property type="match status" value="1"/>
</dbReference>
<feature type="domain" description="dUTPase-like" evidence="1">
    <location>
        <begin position="1"/>
        <end position="41"/>
    </location>
</feature>